<dbReference type="EMBL" id="OC917145">
    <property type="protein sequence ID" value="CAD7646287.1"/>
    <property type="molecule type" value="Genomic_DNA"/>
</dbReference>
<dbReference type="GO" id="GO:0033387">
    <property type="term" value="P:putrescine biosynthetic process from arginine, via ornithine"/>
    <property type="evidence" value="ECO:0007669"/>
    <property type="project" value="TreeGrafter"/>
</dbReference>
<feature type="modified residue" description="N6-(pyridoxal phosphate)lysine" evidence="11">
    <location>
        <position position="49"/>
    </location>
</feature>
<dbReference type="AlphaFoldDB" id="A0A7R9QJA4"/>
<dbReference type="GO" id="GO:0005737">
    <property type="term" value="C:cytoplasm"/>
    <property type="evidence" value="ECO:0007669"/>
    <property type="project" value="TreeGrafter"/>
</dbReference>
<evidence type="ECO:0000256" key="11">
    <source>
        <dbReference type="PIRSR" id="PIRSR600183-50"/>
    </source>
</evidence>
<dbReference type="PANTHER" id="PTHR11482:SF6">
    <property type="entry name" value="ORNITHINE DECARBOXYLASE 1-RELATED"/>
    <property type="match status" value="1"/>
</dbReference>
<dbReference type="SUPFAM" id="SSF50621">
    <property type="entry name" value="Alanine racemase C-terminal domain-like"/>
    <property type="match status" value="1"/>
</dbReference>
<dbReference type="PROSITE" id="PS00878">
    <property type="entry name" value="ODR_DC_2_1"/>
    <property type="match status" value="1"/>
</dbReference>
<reference evidence="15" key="1">
    <citation type="submission" date="2020-11" db="EMBL/GenBank/DDBJ databases">
        <authorList>
            <person name="Tran Van P."/>
        </authorList>
    </citation>
    <scope>NUCLEOTIDE SEQUENCE</scope>
</reference>
<comment type="similarity">
    <text evidence="2 12">Belongs to the Orn/Lys/Arg decarboxylase class-II family.</text>
</comment>
<dbReference type="PANTHER" id="PTHR11482">
    <property type="entry name" value="ARGININE/DIAMINOPIMELATE/ORNITHINE DECARBOXYLASE"/>
    <property type="match status" value="1"/>
</dbReference>
<keyword evidence="5" id="KW-0456">Lyase</keyword>
<comment type="subunit">
    <text evidence="9">Homodimer. Only the dimer is catalytically active, as the active sites are constructed of residues from both monomers.</text>
</comment>
<evidence type="ECO:0000259" key="13">
    <source>
        <dbReference type="Pfam" id="PF00278"/>
    </source>
</evidence>
<evidence type="ECO:0000256" key="10">
    <source>
        <dbReference type="ARBA" id="ARBA00049127"/>
    </source>
</evidence>
<dbReference type="Gene3D" id="3.20.20.10">
    <property type="entry name" value="Alanine racemase"/>
    <property type="match status" value="1"/>
</dbReference>
<dbReference type="Proteomes" id="UP000728032">
    <property type="component" value="Unassembled WGS sequence"/>
</dbReference>
<gene>
    <name evidence="15" type="ORF">ONB1V03_LOCUS5646</name>
</gene>
<evidence type="ECO:0000256" key="3">
    <source>
        <dbReference type="ARBA" id="ARBA00022898"/>
    </source>
</evidence>
<dbReference type="InterPro" id="IPR000183">
    <property type="entry name" value="Orn/DAP/Arg_de-COase"/>
</dbReference>
<dbReference type="PRINTS" id="PR01182">
    <property type="entry name" value="ORNDCRBXLASE"/>
</dbReference>
<dbReference type="Pfam" id="PF02784">
    <property type="entry name" value="Orn_Arg_deC_N"/>
    <property type="match status" value="1"/>
</dbReference>
<keyword evidence="3 11" id="KW-0663">Pyridoxal phosphate</keyword>
<comment type="pathway">
    <text evidence="6">Amine and polyamine biosynthesis; putrescine biosynthesis via L-ornithine pathway; putrescine from L-ornithine: step 1/1.</text>
</comment>
<dbReference type="PRINTS" id="PR01179">
    <property type="entry name" value="ODADCRBXLASE"/>
</dbReference>
<dbReference type="InterPro" id="IPR002433">
    <property type="entry name" value="Orn_de-COase"/>
</dbReference>
<dbReference type="InterPro" id="IPR022653">
    <property type="entry name" value="De-COase2_pyr-phos_BS"/>
</dbReference>
<evidence type="ECO:0000256" key="6">
    <source>
        <dbReference type="ARBA" id="ARBA00034115"/>
    </source>
</evidence>
<dbReference type="CDD" id="cd00622">
    <property type="entry name" value="PLPDE_III_ODC"/>
    <property type="match status" value="1"/>
</dbReference>
<dbReference type="Pfam" id="PF00278">
    <property type="entry name" value="Orn_DAP_Arg_deC"/>
    <property type="match status" value="1"/>
</dbReference>
<evidence type="ECO:0000313" key="16">
    <source>
        <dbReference type="Proteomes" id="UP000728032"/>
    </source>
</evidence>
<feature type="domain" description="Orn/DAP/Arg decarboxylase 2 C-terminal" evidence="13">
    <location>
        <begin position="263"/>
        <end position="361"/>
    </location>
</feature>
<protein>
    <recommendedName>
        <fullName evidence="7">ornithine decarboxylase</fullName>
        <ecNumber evidence="7">4.1.1.17</ecNumber>
    </recommendedName>
</protein>
<dbReference type="GO" id="GO:0004586">
    <property type="term" value="F:ornithine decarboxylase activity"/>
    <property type="evidence" value="ECO:0007669"/>
    <property type="project" value="UniProtKB-EC"/>
</dbReference>
<feature type="domain" description="Orn/DAP/Arg decarboxylase 2 N-terminal" evidence="14">
    <location>
        <begin position="27"/>
        <end position="261"/>
    </location>
</feature>
<name>A0A7R9QJA4_9ACAR</name>
<comment type="cofactor">
    <cofactor evidence="1 11">
        <name>pyridoxal 5'-phosphate</name>
        <dbReference type="ChEBI" id="CHEBI:597326"/>
    </cofactor>
</comment>
<dbReference type="OrthoDB" id="5034579at2759"/>
<evidence type="ECO:0000256" key="7">
    <source>
        <dbReference type="ARBA" id="ARBA00034138"/>
    </source>
</evidence>
<evidence type="ECO:0000256" key="9">
    <source>
        <dbReference type="ARBA" id="ARBA00046672"/>
    </source>
</evidence>
<evidence type="ECO:0000256" key="8">
    <source>
        <dbReference type="ARBA" id="ARBA00037173"/>
    </source>
</evidence>
<comment type="function">
    <text evidence="8">Catalyzes the first and rate-limiting step of polyamine biosynthesis that converts ornithine into putrescine, which is the precursor for the polyamines, spermidine and spermine. Polyamines are essential for cell proliferation and are implicated in cellular processes, ranging from DNA replication to apoptosis.</text>
</comment>
<evidence type="ECO:0000256" key="4">
    <source>
        <dbReference type="ARBA" id="ARBA00023115"/>
    </source>
</evidence>
<evidence type="ECO:0000259" key="14">
    <source>
        <dbReference type="Pfam" id="PF02784"/>
    </source>
</evidence>
<dbReference type="InterPro" id="IPR009006">
    <property type="entry name" value="Ala_racemase/Decarboxylase_C"/>
</dbReference>
<evidence type="ECO:0000256" key="5">
    <source>
        <dbReference type="ARBA" id="ARBA00023239"/>
    </source>
</evidence>
<dbReference type="SUPFAM" id="SSF51419">
    <property type="entry name" value="PLP-binding barrel"/>
    <property type="match status" value="1"/>
</dbReference>
<dbReference type="Gene3D" id="2.40.37.10">
    <property type="entry name" value="Lyase, Ornithine Decarboxylase, Chain A, domain 1"/>
    <property type="match status" value="1"/>
</dbReference>
<evidence type="ECO:0000256" key="1">
    <source>
        <dbReference type="ARBA" id="ARBA00001933"/>
    </source>
</evidence>
<sequence>MTSIESIISANTYGDNENAFFILNVEELHIKHQKWLQCLPRVQPFYAVKANNLKLILKILANMGLGFDCSSQSEVEAVMDCGVSTDRMIFANPCKSSAQLRYTQSIGLKLMTFDNEIELTKVSALYPNAQLVLRIKTDNTYSTSKLSLKFGAGVEEVESLLCRAKCLGLNVVGIAFHVGSGCQKSEPYIDAIEKARQAFDTGLSLGFNMTVLDIGGGFVDSPQLAKLPFETITSDINRALDRYFPLDSGLTIIAEPGRFYTMTAMDICVQITSKRVVLSDEERLIMYYINDGLYGSFSFVTTGHRLVQPFPVLKEPSDVESRQKCLSVIWGPTCDSYDCVRTEHRMPELFAGEWIRFKDMGSYSICAASAFNGMPAPKMILFITDLAYNWLEEMHNWTQIESLLNNYKNCNNVLELI</sequence>
<dbReference type="EC" id="4.1.1.17" evidence="7"/>
<keyword evidence="16" id="KW-1185">Reference proteome</keyword>
<dbReference type="InterPro" id="IPR022644">
    <property type="entry name" value="De-COase2_N"/>
</dbReference>
<comment type="catalytic activity">
    <reaction evidence="10">
        <text>L-ornithine + H(+) = putrescine + CO2</text>
        <dbReference type="Rhea" id="RHEA:22964"/>
        <dbReference type="ChEBI" id="CHEBI:15378"/>
        <dbReference type="ChEBI" id="CHEBI:16526"/>
        <dbReference type="ChEBI" id="CHEBI:46911"/>
        <dbReference type="ChEBI" id="CHEBI:326268"/>
        <dbReference type="EC" id="4.1.1.17"/>
    </reaction>
</comment>
<organism evidence="15">
    <name type="scientific">Oppiella nova</name>
    <dbReference type="NCBI Taxonomy" id="334625"/>
    <lineage>
        <taxon>Eukaryota</taxon>
        <taxon>Metazoa</taxon>
        <taxon>Ecdysozoa</taxon>
        <taxon>Arthropoda</taxon>
        <taxon>Chelicerata</taxon>
        <taxon>Arachnida</taxon>
        <taxon>Acari</taxon>
        <taxon>Acariformes</taxon>
        <taxon>Sarcoptiformes</taxon>
        <taxon>Oribatida</taxon>
        <taxon>Brachypylina</taxon>
        <taxon>Oppioidea</taxon>
        <taxon>Oppiidae</taxon>
        <taxon>Oppiella</taxon>
    </lineage>
</organism>
<evidence type="ECO:0000256" key="12">
    <source>
        <dbReference type="RuleBase" id="RU003737"/>
    </source>
</evidence>
<dbReference type="InterPro" id="IPR022643">
    <property type="entry name" value="De-COase2_C"/>
</dbReference>
<keyword evidence="4" id="KW-0620">Polyamine biosynthesis</keyword>
<dbReference type="EMBL" id="CAJPVJ010002320">
    <property type="protein sequence ID" value="CAG2166119.1"/>
    <property type="molecule type" value="Genomic_DNA"/>
</dbReference>
<dbReference type="InterPro" id="IPR029066">
    <property type="entry name" value="PLP-binding_barrel"/>
</dbReference>
<accession>A0A7R9QJA4</accession>
<dbReference type="FunFam" id="3.20.20.10:FF:000005">
    <property type="entry name" value="Ornithine decarboxylase"/>
    <property type="match status" value="1"/>
</dbReference>
<evidence type="ECO:0000313" key="15">
    <source>
        <dbReference type="EMBL" id="CAD7646287.1"/>
    </source>
</evidence>
<evidence type="ECO:0000256" key="2">
    <source>
        <dbReference type="ARBA" id="ARBA00008872"/>
    </source>
</evidence>
<feature type="active site" description="Proton donor" evidence="11">
    <location>
        <position position="334"/>
    </location>
</feature>
<proteinExistence type="inferred from homology"/>